<dbReference type="EMBL" id="RCTY01000032">
    <property type="protein sequence ID" value="ROU06609.1"/>
    <property type="molecule type" value="Genomic_DNA"/>
</dbReference>
<name>A0A3N2RGQ2_LYSEN</name>
<protein>
    <submittedName>
        <fullName evidence="2">Uncharacterized protein</fullName>
    </submittedName>
</protein>
<dbReference type="Proteomes" id="UP000275910">
    <property type="component" value="Unassembled WGS sequence"/>
</dbReference>
<organism evidence="2 3">
    <name type="scientific">Lysobacter enzymogenes</name>
    <dbReference type="NCBI Taxonomy" id="69"/>
    <lineage>
        <taxon>Bacteria</taxon>
        <taxon>Pseudomonadati</taxon>
        <taxon>Pseudomonadota</taxon>
        <taxon>Gammaproteobacteria</taxon>
        <taxon>Lysobacterales</taxon>
        <taxon>Lysobacteraceae</taxon>
        <taxon>Lysobacter</taxon>
    </lineage>
</organism>
<gene>
    <name evidence="2" type="ORF">D9T17_12995</name>
</gene>
<feature type="compositionally biased region" description="Basic residues" evidence="1">
    <location>
        <begin position="7"/>
        <end position="22"/>
    </location>
</feature>
<dbReference type="AlphaFoldDB" id="A0A3N2RGQ2"/>
<sequence length="71" mass="7992">MREQHQRLGRARRAAGRMRRRERTQLRFVRGGCGRRRRARIGERAAGEHGAAAVARQPQLHAPVGIVAFGP</sequence>
<feature type="region of interest" description="Disordered" evidence="1">
    <location>
        <begin position="1"/>
        <end position="22"/>
    </location>
</feature>
<proteinExistence type="predicted"/>
<reference evidence="2 3" key="1">
    <citation type="submission" date="2018-10" db="EMBL/GenBank/DDBJ databases">
        <title>The genome of Lysobacter enzymogenes OH11.</title>
        <authorList>
            <person name="Liu F."/>
            <person name="Zhao Y."/>
            <person name="Qian G."/>
            <person name="Chen Y."/>
            <person name="Xu H."/>
        </authorList>
    </citation>
    <scope>NUCLEOTIDE SEQUENCE [LARGE SCALE GENOMIC DNA]</scope>
    <source>
        <strain evidence="2 3">OH11</strain>
    </source>
</reference>
<evidence type="ECO:0000313" key="3">
    <source>
        <dbReference type="Proteomes" id="UP000275910"/>
    </source>
</evidence>
<evidence type="ECO:0000313" key="2">
    <source>
        <dbReference type="EMBL" id="ROU06609.1"/>
    </source>
</evidence>
<comment type="caution">
    <text evidence="2">The sequence shown here is derived from an EMBL/GenBank/DDBJ whole genome shotgun (WGS) entry which is preliminary data.</text>
</comment>
<evidence type="ECO:0000256" key="1">
    <source>
        <dbReference type="SAM" id="MobiDB-lite"/>
    </source>
</evidence>
<accession>A0A3N2RGQ2</accession>